<reference evidence="2" key="1">
    <citation type="journal article" date="2023" name="Front. Plant Sci.">
        <title>Chromosomal-level genome assembly of Melastoma candidum provides insights into trichome evolution.</title>
        <authorList>
            <person name="Zhong Y."/>
            <person name="Wu W."/>
            <person name="Sun C."/>
            <person name="Zou P."/>
            <person name="Liu Y."/>
            <person name="Dai S."/>
            <person name="Zhou R."/>
        </authorList>
    </citation>
    <scope>NUCLEOTIDE SEQUENCE [LARGE SCALE GENOMIC DNA]</scope>
</reference>
<name>A0ACB9RG57_9MYRT</name>
<organism evidence="1 2">
    <name type="scientific">Melastoma candidum</name>
    <dbReference type="NCBI Taxonomy" id="119954"/>
    <lineage>
        <taxon>Eukaryota</taxon>
        <taxon>Viridiplantae</taxon>
        <taxon>Streptophyta</taxon>
        <taxon>Embryophyta</taxon>
        <taxon>Tracheophyta</taxon>
        <taxon>Spermatophyta</taxon>
        <taxon>Magnoliopsida</taxon>
        <taxon>eudicotyledons</taxon>
        <taxon>Gunneridae</taxon>
        <taxon>Pentapetalae</taxon>
        <taxon>rosids</taxon>
        <taxon>malvids</taxon>
        <taxon>Myrtales</taxon>
        <taxon>Melastomataceae</taxon>
        <taxon>Melastomatoideae</taxon>
        <taxon>Melastomateae</taxon>
        <taxon>Melastoma</taxon>
    </lineage>
</organism>
<comment type="caution">
    <text evidence="1">The sequence shown here is derived from an EMBL/GenBank/DDBJ whole genome shotgun (WGS) entry which is preliminary data.</text>
</comment>
<proteinExistence type="predicted"/>
<evidence type="ECO:0000313" key="2">
    <source>
        <dbReference type="Proteomes" id="UP001057402"/>
    </source>
</evidence>
<dbReference type="EMBL" id="CM042883">
    <property type="protein sequence ID" value="KAI4377844.1"/>
    <property type="molecule type" value="Genomic_DNA"/>
</dbReference>
<accession>A0ACB9RG57</accession>
<keyword evidence="2" id="KW-1185">Reference proteome</keyword>
<sequence>MGRYSGFIAMHATLASRDVDCCLISEGCWQDLVNASLESMSQKDASGNKLLQDVGLWISHGIKDHFASLHKMPINIKYIDPTYMIRAIPSNASDNVYCMLLAQSAIHGAMAGFTGFTVGPVNGRHACIPFYVSADKTCALMWARLLSSTNQPSFYDVAEDKESPRPSVDGKNGDETGTRAGTEKKAD</sequence>
<dbReference type="Proteomes" id="UP001057402">
    <property type="component" value="Chromosome 4"/>
</dbReference>
<evidence type="ECO:0000313" key="1">
    <source>
        <dbReference type="EMBL" id="KAI4377844.1"/>
    </source>
</evidence>
<protein>
    <submittedName>
        <fullName evidence="1">Uncharacterized protein</fullName>
    </submittedName>
</protein>
<gene>
    <name evidence="1" type="ORF">MLD38_015413</name>
</gene>